<dbReference type="PANTHER" id="PTHR31276:SF10">
    <property type="entry name" value="PROTEIN MIZU-KUSSEI 1-LIKE"/>
    <property type="match status" value="1"/>
</dbReference>
<evidence type="ECO:0000313" key="1">
    <source>
        <dbReference type="EMBL" id="KAL3845141.1"/>
    </source>
</evidence>
<accession>A0ABD3U885</accession>
<dbReference type="EMBL" id="JBJXBP010000002">
    <property type="protein sequence ID" value="KAL3845141.1"/>
    <property type="molecule type" value="Genomic_DNA"/>
</dbReference>
<dbReference type="Proteomes" id="UP001634393">
    <property type="component" value="Unassembled WGS sequence"/>
</dbReference>
<sequence length="224" mass="25419">MSYPTLVGTTTVDCHKQVRSWRLLRSLAEVLIPTCNCFITQEDQEEKYYNRKKYLLYRKPSFNIPSSTVTGTLFGYRHGKVSFCIQTRPKSLSPILLLELSIPTSILAKEMKLRGSVRIALECNKPVGDMSSLLSVTVWTMYCNGKKVGSAIKREDSVADYILRQVENVAIGAGIIKCKNEDVMYLRGKFERIHSSSNSESFHLVDIDGNIGQELSFYFLRSQL</sequence>
<keyword evidence="2" id="KW-1185">Reference proteome</keyword>
<protein>
    <recommendedName>
        <fullName evidence="3">Protein MIZU-KUSSEI 1-like</fullName>
    </recommendedName>
</protein>
<dbReference type="NCBIfam" id="TIGR01570">
    <property type="entry name" value="A_thal_3588"/>
    <property type="match status" value="1"/>
</dbReference>
<dbReference type="Pfam" id="PF04759">
    <property type="entry name" value="DUF617"/>
    <property type="match status" value="1"/>
</dbReference>
<organism evidence="1 2">
    <name type="scientific">Penstemon smallii</name>
    <dbReference type="NCBI Taxonomy" id="265156"/>
    <lineage>
        <taxon>Eukaryota</taxon>
        <taxon>Viridiplantae</taxon>
        <taxon>Streptophyta</taxon>
        <taxon>Embryophyta</taxon>
        <taxon>Tracheophyta</taxon>
        <taxon>Spermatophyta</taxon>
        <taxon>Magnoliopsida</taxon>
        <taxon>eudicotyledons</taxon>
        <taxon>Gunneridae</taxon>
        <taxon>Pentapetalae</taxon>
        <taxon>asterids</taxon>
        <taxon>lamiids</taxon>
        <taxon>Lamiales</taxon>
        <taxon>Plantaginaceae</taxon>
        <taxon>Cheloneae</taxon>
        <taxon>Penstemon</taxon>
    </lineage>
</organism>
<reference evidence="1 2" key="1">
    <citation type="submission" date="2024-12" db="EMBL/GenBank/DDBJ databases">
        <title>The unique morphological basis and parallel evolutionary history of personate flowers in Penstemon.</title>
        <authorList>
            <person name="Depatie T.H."/>
            <person name="Wessinger C.A."/>
        </authorList>
    </citation>
    <scope>NUCLEOTIDE SEQUENCE [LARGE SCALE GENOMIC DNA]</scope>
    <source>
        <strain evidence="1">WTNN_2</strain>
        <tissue evidence="1">Leaf</tissue>
    </source>
</reference>
<evidence type="ECO:0008006" key="3">
    <source>
        <dbReference type="Google" id="ProtNLM"/>
    </source>
</evidence>
<evidence type="ECO:0000313" key="2">
    <source>
        <dbReference type="Proteomes" id="UP001634393"/>
    </source>
</evidence>
<name>A0ABD3U885_9LAMI</name>
<comment type="caution">
    <text evidence="1">The sequence shown here is derived from an EMBL/GenBank/DDBJ whole genome shotgun (WGS) entry which is preliminary data.</text>
</comment>
<dbReference type="PANTHER" id="PTHR31276">
    <property type="match status" value="1"/>
</dbReference>
<proteinExistence type="predicted"/>
<dbReference type="InterPro" id="IPR006460">
    <property type="entry name" value="MIZ1-like_pln"/>
</dbReference>
<gene>
    <name evidence="1" type="ORF">ACJIZ3_002544</name>
</gene>
<dbReference type="AlphaFoldDB" id="A0ABD3U885"/>